<evidence type="ECO:0000259" key="6">
    <source>
        <dbReference type="PROSITE" id="PS50850"/>
    </source>
</evidence>
<sequence length="990" mass="105704">MAAVAVTLPVENEQLIAKELEASQVRVFTVATGYFLAQTVFQLIFSHISHAIGRKYVYLSGVALFLVGAIVAAKSSGSNMLIGGRVIQGVGAAGMFTMSAIVVVDIMQPRQRAAWTAISQASGALGNICGPLFVGLLVGKAGFTWRSIFFMELFFVGTLFLALTFLLPGWHRGTSRPLQELKKCDWTGMLAFFICSIATLIPINIGGTVQRWNSGTVIGLFALGAVSLAFLIYHQRYRAGRQSPSSSSSASSSSRFAFPREVFSRAVTNAAFLGSAVSGMLLSMVFYNLVIFWEGVRHLGTIGVGRMLLSVTLTYTVSAALTGIAIRICGRVRWATITGSVLATLGLGLMQLLDEGTPVAGAILICVCASAGCGVFLPAIINTVIAGTDREWHSHAIAMRTQLYTAGQSIGISTGLAIFTNNFRYQNTKAHKVNGGGIQTPQDLMKMIKELPPGVVGLVAAALRWVWGVACVLALIAGIIACIPACPELPKDVKMDKSSADKESRDDVEKYVTGSSAVSRLEYRLLGYPLHANGDDLARHNVHQVVLEPDTVVISLHRQALHRHLGTDLERRAVLIENSLQLLRLLQVQIFQRLGPIDVPGELLSRLLADDIHSDVLERQIAPPDLDHRLDIHIHPGILVPRVPMFPPRHPDAERRHLPLDGVISVLGPQVVIDNGPARHGPAVVDLPDQRAPAVLAPGPPPLALPQAVRAGQALGLHELRAVDELLDRVRRVPEVLHQVQGDAPLVPVRLVVEVDGAALRVAVRVVSPAGEVRVDGLDAGEGLHAELGHEAADQLVEVLVLLLRAVPDVPLVEVAHCRVRGGPSAAPGAAEVVVCIWDERGAGVGQYLLVDIARGEVSLEPGLGVLVLEIVDDDAGVVTEQLDVLLCLAFDGLEDFGVGWIVPAAEHEVLPDQDAILIAGIVESLVFVDPAAPYAYHKLVSICDELDPIVVPLSGDTGEEVVGGNPVAATTIYGDVVDLEEERGAWLAS</sequence>
<dbReference type="STRING" id="1230097.A0A423VP63"/>
<keyword evidence="2 5" id="KW-0812">Transmembrane</keyword>
<feature type="transmembrane region" description="Helical" evidence="5">
    <location>
        <begin position="188"/>
        <end position="206"/>
    </location>
</feature>
<feature type="transmembrane region" description="Helical" evidence="5">
    <location>
        <begin position="113"/>
        <end position="136"/>
    </location>
</feature>
<feature type="transmembrane region" description="Helical" evidence="5">
    <location>
        <begin position="270"/>
        <end position="293"/>
    </location>
</feature>
<proteinExistence type="predicted"/>
<dbReference type="Proteomes" id="UP000285146">
    <property type="component" value="Unassembled WGS sequence"/>
</dbReference>
<dbReference type="InterPro" id="IPR036259">
    <property type="entry name" value="MFS_trans_sf"/>
</dbReference>
<dbReference type="GO" id="GO:0022857">
    <property type="term" value="F:transmembrane transporter activity"/>
    <property type="evidence" value="ECO:0007669"/>
    <property type="project" value="InterPro"/>
</dbReference>
<dbReference type="OrthoDB" id="2351791at2759"/>
<feature type="transmembrane region" description="Helical" evidence="5">
    <location>
        <begin position="86"/>
        <end position="106"/>
    </location>
</feature>
<dbReference type="AlphaFoldDB" id="A0A423VP63"/>
<feature type="transmembrane region" description="Helical" evidence="5">
    <location>
        <begin position="334"/>
        <end position="353"/>
    </location>
</feature>
<keyword evidence="3 5" id="KW-1133">Transmembrane helix</keyword>
<feature type="transmembrane region" description="Helical" evidence="5">
    <location>
        <begin position="299"/>
        <end position="322"/>
    </location>
</feature>
<comment type="caution">
    <text evidence="7">The sequence shown here is derived from an EMBL/GenBank/DDBJ whole genome shotgun (WGS) entry which is preliminary data.</text>
</comment>
<dbReference type="Pfam" id="PF07690">
    <property type="entry name" value="MFS_1"/>
    <property type="match status" value="1"/>
</dbReference>
<feature type="domain" description="Major facilitator superfamily (MFS) profile" evidence="6">
    <location>
        <begin position="1"/>
        <end position="486"/>
    </location>
</feature>
<dbReference type="EMBL" id="LKEB01000083">
    <property type="protein sequence ID" value="ROV92805.1"/>
    <property type="molecule type" value="Genomic_DNA"/>
</dbReference>
<feature type="transmembrane region" description="Helical" evidence="5">
    <location>
        <begin position="25"/>
        <end position="44"/>
    </location>
</feature>
<feature type="transmembrane region" description="Helical" evidence="5">
    <location>
        <begin position="212"/>
        <end position="233"/>
    </location>
</feature>
<name>A0A423VP63_9PEZI</name>
<evidence type="ECO:0000256" key="5">
    <source>
        <dbReference type="SAM" id="Phobius"/>
    </source>
</evidence>
<keyword evidence="8" id="KW-1185">Reference proteome</keyword>
<feature type="transmembrane region" description="Helical" evidence="5">
    <location>
        <begin position="148"/>
        <end position="167"/>
    </location>
</feature>
<evidence type="ECO:0000313" key="8">
    <source>
        <dbReference type="Proteomes" id="UP000285146"/>
    </source>
</evidence>
<dbReference type="PANTHER" id="PTHR23501">
    <property type="entry name" value="MAJOR FACILITATOR SUPERFAMILY"/>
    <property type="match status" value="1"/>
</dbReference>
<dbReference type="GO" id="GO:0005886">
    <property type="term" value="C:plasma membrane"/>
    <property type="evidence" value="ECO:0007669"/>
    <property type="project" value="TreeGrafter"/>
</dbReference>
<dbReference type="InterPro" id="IPR011701">
    <property type="entry name" value="MFS"/>
</dbReference>
<feature type="transmembrane region" description="Helical" evidence="5">
    <location>
        <begin position="455"/>
        <end position="481"/>
    </location>
</feature>
<dbReference type="InterPro" id="IPR020846">
    <property type="entry name" value="MFS_dom"/>
</dbReference>
<accession>A0A423VP63</accession>
<evidence type="ECO:0000256" key="3">
    <source>
        <dbReference type="ARBA" id="ARBA00022989"/>
    </source>
</evidence>
<evidence type="ECO:0000256" key="1">
    <source>
        <dbReference type="ARBA" id="ARBA00004141"/>
    </source>
</evidence>
<dbReference type="InParanoid" id="A0A423VP63"/>
<gene>
    <name evidence="7" type="ORF">VPNG_09118</name>
</gene>
<dbReference type="Gene3D" id="1.20.1250.20">
    <property type="entry name" value="MFS general substrate transporter like domains"/>
    <property type="match status" value="1"/>
</dbReference>
<keyword evidence="4 5" id="KW-0472">Membrane</keyword>
<evidence type="ECO:0000313" key="7">
    <source>
        <dbReference type="EMBL" id="ROV92805.1"/>
    </source>
</evidence>
<reference evidence="7 8" key="1">
    <citation type="submission" date="2015-09" db="EMBL/GenBank/DDBJ databases">
        <title>Host preference determinants of Valsa canker pathogens revealed by comparative genomics.</title>
        <authorList>
            <person name="Yin Z."/>
            <person name="Huang L."/>
        </authorList>
    </citation>
    <scope>NUCLEOTIDE SEQUENCE [LARGE SCALE GENOMIC DNA]</scope>
    <source>
        <strain evidence="7 8">SXYLt</strain>
    </source>
</reference>
<dbReference type="PROSITE" id="PS50850">
    <property type="entry name" value="MFS"/>
    <property type="match status" value="1"/>
</dbReference>
<evidence type="ECO:0000256" key="4">
    <source>
        <dbReference type="ARBA" id="ARBA00023136"/>
    </source>
</evidence>
<comment type="subcellular location">
    <subcellularLocation>
        <location evidence="1">Membrane</location>
        <topology evidence="1">Multi-pass membrane protein</topology>
    </subcellularLocation>
</comment>
<dbReference type="Gene3D" id="1.20.1720.10">
    <property type="entry name" value="Multidrug resistance protein D"/>
    <property type="match status" value="1"/>
</dbReference>
<organism evidence="7 8">
    <name type="scientific">Cytospora leucostoma</name>
    <dbReference type="NCBI Taxonomy" id="1230097"/>
    <lineage>
        <taxon>Eukaryota</taxon>
        <taxon>Fungi</taxon>
        <taxon>Dikarya</taxon>
        <taxon>Ascomycota</taxon>
        <taxon>Pezizomycotina</taxon>
        <taxon>Sordariomycetes</taxon>
        <taxon>Sordariomycetidae</taxon>
        <taxon>Diaporthales</taxon>
        <taxon>Cytosporaceae</taxon>
        <taxon>Cytospora</taxon>
    </lineage>
</organism>
<protein>
    <recommendedName>
        <fullName evidence="6">Major facilitator superfamily (MFS) profile domain-containing protein</fullName>
    </recommendedName>
</protein>
<dbReference type="PANTHER" id="PTHR23501:SF59">
    <property type="entry name" value="MAJOR FACILITATOR SUPERFAMILY (MFS) PROFILE DOMAIN-CONTAINING PROTEIN-RELATED"/>
    <property type="match status" value="1"/>
</dbReference>
<dbReference type="SUPFAM" id="SSF103473">
    <property type="entry name" value="MFS general substrate transporter"/>
    <property type="match status" value="1"/>
</dbReference>
<evidence type="ECO:0000256" key="2">
    <source>
        <dbReference type="ARBA" id="ARBA00022692"/>
    </source>
</evidence>
<feature type="transmembrane region" description="Helical" evidence="5">
    <location>
        <begin position="359"/>
        <end position="381"/>
    </location>
</feature>
<feature type="transmembrane region" description="Helical" evidence="5">
    <location>
        <begin position="56"/>
        <end position="74"/>
    </location>
</feature>